<accession>A0ABR0ADZ4</accession>
<keyword evidence="3" id="KW-1185">Reference proteome</keyword>
<comment type="caution">
    <text evidence="2">The sequence shown here is derived from an EMBL/GenBank/DDBJ whole genome shotgun (WGS) entry which is preliminary data.</text>
</comment>
<dbReference type="EMBL" id="JAOYFB010000037">
    <property type="protein sequence ID" value="KAK4023303.1"/>
    <property type="molecule type" value="Genomic_DNA"/>
</dbReference>
<proteinExistence type="predicted"/>
<dbReference type="Proteomes" id="UP001234178">
    <property type="component" value="Unassembled WGS sequence"/>
</dbReference>
<feature type="compositionally biased region" description="Low complexity" evidence="1">
    <location>
        <begin position="64"/>
        <end position="75"/>
    </location>
</feature>
<feature type="region of interest" description="Disordered" evidence="1">
    <location>
        <begin position="49"/>
        <end position="91"/>
    </location>
</feature>
<name>A0ABR0ADZ4_9CRUS</name>
<protein>
    <submittedName>
        <fullName evidence="2">Uncharacterized protein</fullName>
    </submittedName>
</protein>
<feature type="compositionally biased region" description="Polar residues" evidence="1">
    <location>
        <begin position="49"/>
        <end position="63"/>
    </location>
</feature>
<evidence type="ECO:0000313" key="2">
    <source>
        <dbReference type="EMBL" id="KAK4023303.1"/>
    </source>
</evidence>
<reference evidence="2 3" key="1">
    <citation type="journal article" date="2023" name="Nucleic Acids Res.">
        <title>The hologenome of Daphnia magna reveals possible DNA methylation and microbiome-mediated evolution of the host genome.</title>
        <authorList>
            <person name="Chaturvedi A."/>
            <person name="Li X."/>
            <person name="Dhandapani V."/>
            <person name="Marshall H."/>
            <person name="Kissane S."/>
            <person name="Cuenca-Cambronero M."/>
            <person name="Asole G."/>
            <person name="Calvet F."/>
            <person name="Ruiz-Romero M."/>
            <person name="Marangio P."/>
            <person name="Guigo R."/>
            <person name="Rago D."/>
            <person name="Mirbahai L."/>
            <person name="Eastwood N."/>
            <person name="Colbourne J.K."/>
            <person name="Zhou J."/>
            <person name="Mallon E."/>
            <person name="Orsini L."/>
        </authorList>
    </citation>
    <scope>NUCLEOTIDE SEQUENCE [LARGE SCALE GENOMIC DNA]</scope>
    <source>
        <strain evidence="2">LRV0_1</strain>
    </source>
</reference>
<evidence type="ECO:0000313" key="3">
    <source>
        <dbReference type="Proteomes" id="UP001234178"/>
    </source>
</evidence>
<gene>
    <name evidence="2" type="ORF">OUZ56_008720</name>
</gene>
<organism evidence="2 3">
    <name type="scientific">Daphnia magna</name>
    <dbReference type="NCBI Taxonomy" id="35525"/>
    <lineage>
        <taxon>Eukaryota</taxon>
        <taxon>Metazoa</taxon>
        <taxon>Ecdysozoa</taxon>
        <taxon>Arthropoda</taxon>
        <taxon>Crustacea</taxon>
        <taxon>Branchiopoda</taxon>
        <taxon>Diplostraca</taxon>
        <taxon>Cladocera</taxon>
        <taxon>Anomopoda</taxon>
        <taxon>Daphniidae</taxon>
        <taxon>Daphnia</taxon>
    </lineage>
</organism>
<evidence type="ECO:0000256" key="1">
    <source>
        <dbReference type="SAM" id="MobiDB-lite"/>
    </source>
</evidence>
<sequence length="91" mass="9990">MFGNRKTVMAFQILAPALSKIANEYEREWELPVDVRTLAGVTTDLNSFSSKSVATSAPTNTDKSPFAFRPPSSSSHTGQAANRTNSHRARY</sequence>